<dbReference type="Proteomes" id="UP000830671">
    <property type="component" value="Chromosome 6"/>
</dbReference>
<evidence type="ECO:0000313" key="3">
    <source>
        <dbReference type="Proteomes" id="UP000830671"/>
    </source>
</evidence>
<evidence type="ECO:0000313" key="2">
    <source>
        <dbReference type="EMBL" id="UQC87319.1"/>
    </source>
</evidence>
<organism evidence="2 3">
    <name type="scientific">Colletotrichum lupini</name>
    <dbReference type="NCBI Taxonomy" id="145971"/>
    <lineage>
        <taxon>Eukaryota</taxon>
        <taxon>Fungi</taxon>
        <taxon>Dikarya</taxon>
        <taxon>Ascomycota</taxon>
        <taxon>Pezizomycotina</taxon>
        <taxon>Sordariomycetes</taxon>
        <taxon>Hypocreomycetidae</taxon>
        <taxon>Glomerellales</taxon>
        <taxon>Glomerellaceae</taxon>
        <taxon>Colletotrichum</taxon>
        <taxon>Colletotrichum acutatum species complex</taxon>
    </lineage>
</organism>
<proteinExistence type="predicted"/>
<dbReference type="KEGG" id="clup:CLUP02_12823"/>
<accession>A0A9Q8T153</accession>
<gene>
    <name evidence="2" type="ORF">CLUP02_12823</name>
</gene>
<name>A0A9Q8T153_9PEZI</name>
<keyword evidence="3" id="KW-1185">Reference proteome</keyword>
<reference evidence="2" key="1">
    <citation type="journal article" date="2021" name="Mol. Plant Microbe Interact.">
        <title>Complete Genome Sequence of the Plant-Pathogenic Fungus Colletotrichum lupini.</title>
        <authorList>
            <person name="Baroncelli R."/>
            <person name="Pensec F."/>
            <person name="Da Lio D."/>
            <person name="Boufleur T."/>
            <person name="Vicente I."/>
            <person name="Sarrocco S."/>
            <person name="Picot A."/>
            <person name="Baraldi E."/>
            <person name="Sukno S."/>
            <person name="Thon M."/>
            <person name="Le Floch G."/>
        </authorList>
    </citation>
    <scope>NUCLEOTIDE SEQUENCE</scope>
    <source>
        <strain evidence="2">IMI 504893</strain>
    </source>
</reference>
<sequence>MRRTSRTSALRQAPPHLAVPVHQGSTGLSVSIGPSAASSKLRRLPVACPTGAASVIFPVGAKHFGLITFNNLTRKDSVPSRKPCNVFLQRLHGQGPHCCKTPTTPNHAIPFDPIDSPSAGRRGMLVN</sequence>
<dbReference type="AlphaFoldDB" id="A0A9Q8T153"/>
<dbReference type="GeneID" id="73346793"/>
<feature type="region of interest" description="Disordered" evidence="1">
    <location>
        <begin position="1"/>
        <end position="22"/>
    </location>
</feature>
<protein>
    <submittedName>
        <fullName evidence="2">Uncharacterized protein</fullName>
    </submittedName>
</protein>
<dbReference type="EMBL" id="CP019478">
    <property type="protein sequence ID" value="UQC87319.1"/>
    <property type="molecule type" value="Genomic_DNA"/>
</dbReference>
<evidence type="ECO:0000256" key="1">
    <source>
        <dbReference type="SAM" id="MobiDB-lite"/>
    </source>
</evidence>
<feature type="compositionally biased region" description="Polar residues" evidence="1">
    <location>
        <begin position="1"/>
        <end position="10"/>
    </location>
</feature>
<dbReference type="RefSeq" id="XP_049148929.1">
    <property type="nucleotide sequence ID" value="XM_049291783.1"/>
</dbReference>